<dbReference type="EMBL" id="JALLPB020000773">
    <property type="protein sequence ID" value="KAL3806599.1"/>
    <property type="molecule type" value="Genomic_DNA"/>
</dbReference>
<feature type="region of interest" description="Disordered" evidence="6">
    <location>
        <begin position="1"/>
        <end position="174"/>
    </location>
</feature>
<dbReference type="PROSITE" id="PS50090">
    <property type="entry name" value="MYB_LIKE"/>
    <property type="match status" value="1"/>
</dbReference>
<dbReference type="InterPro" id="IPR036388">
    <property type="entry name" value="WH-like_DNA-bd_sf"/>
</dbReference>
<accession>A0ABD3R1W9</accession>
<evidence type="ECO:0000313" key="11">
    <source>
        <dbReference type="EMBL" id="KAL3806599.1"/>
    </source>
</evidence>
<dbReference type="Pfam" id="PF25299">
    <property type="entry name" value="ZZ_ADA2"/>
    <property type="match status" value="1"/>
</dbReference>
<keyword evidence="3" id="KW-0862">Zinc</keyword>
<dbReference type="InterPro" id="IPR043145">
    <property type="entry name" value="Znf_ZZ_sf"/>
</dbReference>
<evidence type="ECO:0000313" key="12">
    <source>
        <dbReference type="Proteomes" id="UP001530377"/>
    </source>
</evidence>
<dbReference type="CDD" id="cd00167">
    <property type="entry name" value="SANT"/>
    <property type="match status" value="1"/>
</dbReference>
<feature type="domain" description="SANT" evidence="10">
    <location>
        <begin position="552"/>
        <end position="616"/>
    </location>
</feature>
<dbReference type="CDD" id="cd02335">
    <property type="entry name" value="ZZ_ADA2"/>
    <property type="match status" value="1"/>
</dbReference>
<dbReference type="SMART" id="SM00717">
    <property type="entry name" value="SANT"/>
    <property type="match status" value="1"/>
</dbReference>
<dbReference type="PANTHER" id="PTHR12374">
    <property type="entry name" value="TRANSCRIPTIONAL ADAPTOR 2 ADA2 -RELATED"/>
    <property type="match status" value="1"/>
</dbReference>
<evidence type="ECO:0000259" key="9">
    <source>
        <dbReference type="PROSITE" id="PS50934"/>
    </source>
</evidence>
<evidence type="ECO:0000259" key="8">
    <source>
        <dbReference type="PROSITE" id="PS50135"/>
    </source>
</evidence>
<feature type="compositionally biased region" description="Acidic residues" evidence="6">
    <location>
        <begin position="141"/>
        <end position="166"/>
    </location>
</feature>
<dbReference type="InterPro" id="IPR007526">
    <property type="entry name" value="SWIRM"/>
</dbReference>
<keyword evidence="2 5" id="KW-0863">Zinc-finger</keyword>
<evidence type="ECO:0000256" key="5">
    <source>
        <dbReference type="PROSITE-ProRule" id="PRU00228"/>
    </source>
</evidence>
<dbReference type="InterPro" id="IPR001005">
    <property type="entry name" value="SANT/Myb"/>
</dbReference>
<dbReference type="InterPro" id="IPR041983">
    <property type="entry name" value="ADA2-like_ZZ"/>
</dbReference>
<proteinExistence type="predicted"/>
<evidence type="ECO:0000259" key="7">
    <source>
        <dbReference type="PROSITE" id="PS50090"/>
    </source>
</evidence>
<dbReference type="Pfam" id="PF00249">
    <property type="entry name" value="Myb_DNA-binding"/>
    <property type="match status" value="1"/>
</dbReference>
<dbReference type="PROSITE" id="PS50135">
    <property type="entry name" value="ZF_ZZ_2"/>
    <property type="match status" value="1"/>
</dbReference>
<feature type="region of interest" description="Disordered" evidence="6">
    <location>
        <begin position="356"/>
        <end position="390"/>
    </location>
</feature>
<evidence type="ECO:0008006" key="13">
    <source>
        <dbReference type="Google" id="ProtNLM"/>
    </source>
</evidence>
<organism evidence="11 12">
    <name type="scientific">Cyclostephanos tholiformis</name>
    <dbReference type="NCBI Taxonomy" id="382380"/>
    <lineage>
        <taxon>Eukaryota</taxon>
        <taxon>Sar</taxon>
        <taxon>Stramenopiles</taxon>
        <taxon>Ochrophyta</taxon>
        <taxon>Bacillariophyta</taxon>
        <taxon>Coscinodiscophyceae</taxon>
        <taxon>Thalassiosirophycidae</taxon>
        <taxon>Stephanodiscales</taxon>
        <taxon>Stephanodiscaceae</taxon>
        <taxon>Cyclostephanos</taxon>
    </lineage>
</organism>
<evidence type="ECO:0000256" key="3">
    <source>
        <dbReference type="ARBA" id="ARBA00022833"/>
    </source>
</evidence>
<dbReference type="InterPro" id="IPR000433">
    <property type="entry name" value="Znf_ZZ"/>
</dbReference>
<comment type="caution">
    <text evidence="11">The sequence shown here is derived from an EMBL/GenBank/DDBJ whole genome shotgun (WGS) entry which is preliminary data.</text>
</comment>
<dbReference type="InterPro" id="IPR009057">
    <property type="entry name" value="Homeodomain-like_sf"/>
</dbReference>
<dbReference type="InterPro" id="IPR017884">
    <property type="entry name" value="SANT_dom"/>
</dbReference>
<dbReference type="Pfam" id="PF22941">
    <property type="entry name" value="TADA2A-like_3rd"/>
    <property type="match status" value="1"/>
</dbReference>
<evidence type="ECO:0000256" key="6">
    <source>
        <dbReference type="SAM" id="MobiDB-lite"/>
    </source>
</evidence>
<dbReference type="PROSITE" id="PS51293">
    <property type="entry name" value="SANT"/>
    <property type="match status" value="1"/>
</dbReference>
<name>A0ABD3R1W9_9STRA</name>
<feature type="region of interest" description="Disordered" evidence="6">
    <location>
        <begin position="422"/>
        <end position="441"/>
    </location>
</feature>
<dbReference type="SUPFAM" id="SSF57850">
    <property type="entry name" value="RING/U-box"/>
    <property type="match status" value="1"/>
</dbReference>
<dbReference type="InterPro" id="IPR055141">
    <property type="entry name" value="TADA2A_B-like_dom"/>
</dbReference>
<keyword evidence="4" id="KW-0539">Nucleus</keyword>
<dbReference type="FunFam" id="1.10.10.10:FF:000087">
    <property type="entry name" value="Transcriptional adapter 2"/>
    <property type="match status" value="1"/>
</dbReference>
<dbReference type="Gene3D" id="3.30.60.90">
    <property type="match status" value="1"/>
</dbReference>
<dbReference type="Gene3D" id="1.10.10.10">
    <property type="entry name" value="Winged helix-like DNA-binding domain superfamily/Winged helix DNA-binding domain"/>
    <property type="match status" value="1"/>
</dbReference>
<keyword evidence="1" id="KW-0479">Metal-binding</keyword>
<dbReference type="GO" id="GO:0008270">
    <property type="term" value="F:zinc ion binding"/>
    <property type="evidence" value="ECO:0007669"/>
    <property type="project" value="UniProtKB-KW"/>
</dbReference>
<dbReference type="Gene3D" id="1.10.10.60">
    <property type="entry name" value="Homeodomain-like"/>
    <property type="match status" value="1"/>
</dbReference>
<feature type="compositionally biased region" description="Polar residues" evidence="6">
    <location>
        <begin position="429"/>
        <end position="440"/>
    </location>
</feature>
<keyword evidence="12" id="KW-1185">Reference proteome</keyword>
<dbReference type="Proteomes" id="UP001530377">
    <property type="component" value="Unassembled WGS sequence"/>
</dbReference>
<dbReference type="PROSITE" id="PS50934">
    <property type="entry name" value="SWIRM"/>
    <property type="match status" value="1"/>
</dbReference>
<feature type="non-terminal residue" evidence="11">
    <location>
        <position position="1"/>
    </location>
</feature>
<gene>
    <name evidence="11" type="ORF">ACHAXA_003924</name>
</gene>
<dbReference type="SMART" id="SM00291">
    <property type="entry name" value="ZnF_ZZ"/>
    <property type="match status" value="1"/>
</dbReference>
<feature type="compositionally biased region" description="Low complexity" evidence="6">
    <location>
        <begin position="44"/>
        <end position="63"/>
    </location>
</feature>
<evidence type="ECO:0000256" key="2">
    <source>
        <dbReference type="ARBA" id="ARBA00022771"/>
    </source>
</evidence>
<feature type="domain" description="SWIRM" evidence="9">
    <location>
        <begin position="949"/>
        <end position="1046"/>
    </location>
</feature>
<dbReference type="AlphaFoldDB" id="A0ABD3R1W9"/>
<evidence type="ECO:0000256" key="4">
    <source>
        <dbReference type="ARBA" id="ARBA00023242"/>
    </source>
</evidence>
<dbReference type="PANTHER" id="PTHR12374:SF20">
    <property type="entry name" value="TRANSCRIPTIONAL ADAPTER 2-ALPHA"/>
    <property type="match status" value="1"/>
</dbReference>
<feature type="domain" description="Myb-like" evidence="7">
    <location>
        <begin position="554"/>
        <end position="619"/>
    </location>
</feature>
<protein>
    <recommendedName>
        <fullName evidence="13">Transcriptional adapter 2-alpha</fullName>
    </recommendedName>
</protein>
<feature type="compositionally biased region" description="Basic and acidic residues" evidence="6">
    <location>
        <begin position="77"/>
        <end position="86"/>
    </location>
</feature>
<evidence type="ECO:0000256" key="1">
    <source>
        <dbReference type="ARBA" id="ARBA00022723"/>
    </source>
</evidence>
<sequence>GGDYQPADLLAEDDDPGAQDHSDPYSSVGRQFSASRSRRGRRGGLAATPSPIPSSSSPSSSGRASRRRTTTTMMNSDDGKDCKEEGMPPPFTPAAAATSLAPPPTRGGREAPSIPNRRGGGDSAGRNAATTAIRKDHKLGEDDDPGEEVGEEGEEDDDDDPKEENDDDHRTTTIIHRRPLVLLGPRPRGTYECDYCGSDLTRVPRIRCAVCPDFDLCLECFAIEDHEHMARYKREEEAQRRRDAARIAGLSETLIDGIEVSSSSSAAPGGGKQKAGRGKGVMGGSEDDGGGEGGIEGVGDDAIGSYVGGTWVPYFRHEKDHGYIVADSTRYVMFPSFRGVVETDTTTTAVSTTIAAAAGNDGDPENSEKKEEGEKEDGKGRAAVSPSYNDTRDFAAAEESNEGCEEETSVAVNFNANDAKEANTEDIEQPTSVSGGTTCKSDSDEVELSVYMEKEAEARPINDKTDVALDSNAIDAGKPNTEDIVERFPIVKAETEKCDAINKVDKVDNKMEVETGPMDHDSIVVDANAFTNNRDVEKKNNSRLQKYRVIDDPKNSWTAEDDLRLLDGILACGLGNWPEIAEHINGGNNGEGGGGGSGGGEKCVGKSDKQCMERYLDDFMGRYGYILPPYTMVIDPEDEGSRESDRDCDYQSATHATALASDVPDCDSAVRKRARRSDSSFVLENNKSAPGFKRTKFRVVPTEELDECRDLWPYPYIPPNTGVKLGDEVARDLWYRSEQYFVRQTTGAISKVDEEIIRNEFIKRRAQNLAGYEAKVLPPRLEDMKQLPGAELAGYMPRRGDFDMEWENDAEKMIAEMEFTSDDTEADRELKLDVLRIFNTKLDEREKRKKFIEDHGLLNYRENQEKLWRMPPDERHLVQRMRLFARFHTREEHEAFLNNIIEAKRLRKEIAKLQMYRRMGIASLADAEKYEMDKFKRSTKAGSESKSSGDLETEAAKFIIRDKPGYELLSRKEVALCKRLRLLPQNYLDVKRALISETLAKGIWDPIATAQKQNRSIFKVDVTQRDNIIDFVLEAGWIPTRPSIID</sequence>
<reference evidence="11 12" key="1">
    <citation type="submission" date="2024-10" db="EMBL/GenBank/DDBJ databases">
        <title>Updated reference genomes for cyclostephanoid diatoms.</title>
        <authorList>
            <person name="Roberts W.R."/>
            <person name="Alverson A.J."/>
        </authorList>
    </citation>
    <scope>NUCLEOTIDE SEQUENCE [LARGE SCALE GENOMIC DNA]</scope>
    <source>
        <strain evidence="11 12">AJA228-03</strain>
    </source>
</reference>
<feature type="domain" description="ZZ-type" evidence="8">
    <location>
        <begin position="188"/>
        <end position="240"/>
    </location>
</feature>
<dbReference type="SUPFAM" id="SSF46689">
    <property type="entry name" value="Homeodomain-like"/>
    <property type="match status" value="2"/>
</dbReference>
<dbReference type="PROSITE" id="PS01357">
    <property type="entry name" value="ZF_ZZ_1"/>
    <property type="match status" value="1"/>
</dbReference>
<feature type="compositionally biased region" description="Gly residues" evidence="6">
    <location>
        <begin position="268"/>
        <end position="283"/>
    </location>
</feature>
<evidence type="ECO:0000259" key="10">
    <source>
        <dbReference type="PROSITE" id="PS51293"/>
    </source>
</evidence>
<feature type="region of interest" description="Disordered" evidence="6">
    <location>
        <begin position="259"/>
        <end position="297"/>
    </location>
</feature>
<feature type="compositionally biased region" description="Basic and acidic residues" evidence="6">
    <location>
        <begin position="366"/>
        <end position="380"/>
    </location>
</feature>